<protein>
    <submittedName>
        <fullName evidence="1">Epimerase</fullName>
    </submittedName>
</protein>
<name>A0ABP9BC04_9SPHI</name>
<dbReference type="InterPro" id="IPR036291">
    <property type="entry name" value="NAD(P)-bd_dom_sf"/>
</dbReference>
<reference evidence="2" key="1">
    <citation type="journal article" date="2019" name="Int. J. Syst. Evol. Microbiol.">
        <title>The Global Catalogue of Microorganisms (GCM) 10K type strain sequencing project: providing services to taxonomists for standard genome sequencing and annotation.</title>
        <authorList>
            <consortium name="The Broad Institute Genomics Platform"/>
            <consortium name="The Broad Institute Genome Sequencing Center for Infectious Disease"/>
            <person name="Wu L."/>
            <person name="Ma J."/>
        </authorList>
    </citation>
    <scope>NUCLEOTIDE SEQUENCE [LARGE SCALE GENOMIC DNA]</scope>
    <source>
        <strain evidence="2">JCM 18200</strain>
    </source>
</reference>
<evidence type="ECO:0000313" key="2">
    <source>
        <dbReference type="Proteomes" id="UP001501411"/>
    </source>
</evidence>
<sequence length="221" mass="24390">MKQYKVIITGTTGMVGEGVLLTCLADPEISEVLSVSRKATKLTHSKLKEYLVPNFLHLQSGDPALLGYDACFFCAGISSVGMSEEKYTNITYTITVHFAKILAELHPHMVFTYVSGAGTDSSEKGRIMWARVKGRTENTLIGLPFKKVYNFRPAFMKPVPGQQHTLALYTYLGWLFPVLKLIAPKMTSTLHQVGLAMIKCVTIGTEKSVLEVSDINQLARA</sequence>
<dbReference type="RefSeq" id="WP_345231631.1">
    <property type="nucleotide sequence ID" value="NZ_BAABIQ010000031.1"/>
</dbReference>
<dbReference type="EMBL" id="BAABIQ010000031">
    <property type="protein sequence ID" value="GAA4792069.1"/>
    <property type="molecule type" value="Genomic_DNA"/>
</dbReference>
<dbReference type="Proteomes" id="UP001501411">
    <property type="component" value="Unassembled WGS sequence"/>
</dbReference>
<dbReference type="Gene3D" id="3.40.50.720">
    <property type="entry name" value="NAD(P)-binding Rossmann-like Domain"/>
    <property type="match status" value="1"/>
</dbReference>
<keyword evidence="2" id="KW-1185">Reference proteome</keyword>
<organism evidence="1 2">
    <name type="scientific">Olivibacter ginsenosidimutans</name>
    <dbReference type="NCBI Taxonomy" id="1176537"/>
    <lineage>
        <taxon>Bacteria</taxon>
        <taxon>Pseudomonadati</taxon>
        <taxon>Bacteroidota</taxon>
        <taxon>Sphingobacteriia</taxon>
        <taxon>Sphingobacteriales</taxon>
        <taxon>Sphingobacteriaceae</taxon>
        <taxon>Olivibacter</taxon>
    </lineage>
</organism>
<accession>A0ABP9BC04</accession>
<gene>
    <name evidence="1" type="ORF">GCM10023231_20030</name>
</gene>
<dbReference type="PANTHER" id="PTHR14097:SF8">
    <property type="entry name" value="NAD(P)-BINDING DOMAIN-CONTAINING PROTEIN"/>
    <property type="match status" value="1"/>
</dbReference>
<comment type="caution">
    <text evidence="1">The sequence shown here is derived from an EMBL/GenBank/DDBJ whole genome shotgun (WGS) entry which is preliminary data.</text>
</comment>
<proteinExistence type="predicted"/>
<dbReference type="SUPFAM" id="SSF51735">
    <property type="entry name" value="NAD(P)-binding Rossmann-fold domains"/>
    <property type="match status" value="1"/>
</dbReference>
<dbReference type="PANTHER" id="PTHR14097">
    <property type="entry name" value="OXIDOREDUCTASE HTATIP2"/>
    <property type="match status" value="1"/>
</dbReference>
<evidence type="ECO:0000313" key="1">
    <source>
        <dbReference type="EMBL" id="GAA4792069.1"/>
    </source>
</evidence>